<dbReference type="Proteomes" id="UP001501612">
    <property type="component" value="Unassembled WGS sequence"/>
</dbReference>
<evidence type="ECO:0000256" key="1">
    <source>
        <dbReference type="SAM" id="SignalP"/>
    </source>
</evidence>
<dbReference type="InterPro" id="IPR006311">
    <property type="entry name" value="TAT_signal"/>
</dbReference>
<evidence type="ECO:0008006" key="4">
    <source>
        <dbReference type="Google" id="ProtNLM"/>
    </source>
</evidence>
<sequence>MKTSTRVAALLGTAALTAGTATVALAGPASADVDRNGSCGGATYEFSVDRDDDRRNSYEVTADLDNAGGTKYRVVLKQNGKTFYNVARTADREGDIEVERNRSNTRGADTFLLQYRNTTTDQVCRTTIRVA</sequence>
<evidence type="ECO:0000313" key="3">
    <source>
        <dbReference type="Proteomes" id="UP001501612"/>
    </source>
</evidence>
<organism evidence="2 3">
    <name type="scientific">Nocardioides lentus</name>
    <dbReference type="NCBI Taxonomy" id="338077"/>
    <lineage>
        <taxon>Bacteria</taxon>
        <taxon>Bacillati</taxon>
        <taxon>Actinomycetota</taxon>
        <taxon>Actinomycetes</taxon>
        <taxon>Propionibacteriales</taxon>
        <taxon>Nocardioidaceae</taxon>
        <taxon>Nocardioides</taxon>
    </lineage>
</organism>
<feature type="signal peptide" evidence="1">
    <location>
        <begin position="1"/>
        <end position="26"/>
    </location>
</feature>
<gene>
    <name evidence="2" type="ORF">GCM10009737_33980</name>
</gene>
<name>A0ABP5B3D4_9ACTN</name>
<evidence type="ECO:0000313" key="2">
    <source>
        <dbReference type="EMBL" id="GAA1929285.1"/>
    </source>
</evidence>
<accession>A0ABP5B3D4</accession>
<reference evidence="3" key="1">
    <citation type="journal article" date="2019" name="Int. J. Syst. Evol. Microbiol.">
        <title>The Global Catalogue of Microorganisms (GCM) 10K type strain sequencing project: providing services to taxonomists for standard genome sequencing and annotation.</title>
        <authorList>
            <consortium name="The Broad Institute Genomics Platform"/>
            <consortium name="The Broad Institute Genome Sequencing Center for Infectious Disease"/>
            <person name="Wu L."/>
            <person name="Ma J."/>
        </authorList>
    </citation>
    <scope>NUCLEOTIDE SEQUENCE [LARGE SCALE GENOMIC DNA]</scope>
    <source>
        <strain evidence="3">JCM 14046</strain>
    </source>
</reference>
<dbReference type="EMBL" id="BAAAMY010000012">
    <property type="protein sequence ID" value="GAA1929285.1"/>
    <property type="molecule type" value="Genomic_DNA"/>
</dbReference>
<protein>
    <recommendedName>
        <fullName evidence="4">Secreted protein</fullName>
    </recommendedName>
</protein>
<proteinExistence type="predicted"/>
<keyword evidence="3" id="KW-1185">Reference proteome</keyword>
<dbReference type="PROSITE" id="PS51318">
    <property type="entry name" value="TAT"/>
    <property type="match status" value="1"/>
</dbReference>
<keyword evidence="1" id="KW-0732">Signal</keyword>
<feature type="chain" id="PRO_5045236804" description="Secreted protein" evidence="1">
    <location>
        <begin position="27"/>
        <end position="131"/>
    </location>
</feature>
<comment type="caution">
    <text evidence="2">The sequence shown here is derived from an EMBL/GenBank/DDBJ whole genome shotgun (WGS) entry which is preliminary data.</text>
</comment>
<dbReference type="RefSeq" id="WP_344008841.1">
    <property type="nucleotide sequence ID" value="NZ_BAAAMY010000012.1"/>
</dbReference>